<name>A0A6G1I373_9PEZI</name>
<dbReference type="EMBL" id="ML996690">
    <property type="protein sequence ID" value="KAF2402712.1"/>
    <property type="molecule type" value="Genomic_DNA"/>
</dbReference>
<organism evidence="6 7">
    <name type="scientific">Trichodelitschia bisporula</name>
    <dbReference type="NCBI Taxonomy" id="703511"/>
    <lineage>
        <taxon>Eukaryota</taxon>
        <taxon>Fungi</taxon>
        <taxon>Dikarya</taxon>
        <taxon>Ascomycota</taxon>
        <taxon>Pezizomycotina</taxon>
        <taxon>Dothideomycetes</taxon>
        <taxon>Dothideomycetes incertae sedis</taxon>
        <taxon>Phaeotrichales</taxon>
        <taxon>Phaeotrichaceae</taxon>
        <taxon>Trichodelitschia</taxon>
    </lineage>
</organism>
<evidence type="ECO:0000313" key="7">
    <source>
        <dbReference type="Proteomes" id="UP000799640"/>
    </source>
</evidence>
<reference evidence="6" key="1">
    <citation type="journal article" date="2020" name="Stud. Mycol.">
        <title>101 Dothideomycetes genomes: a test case for predicting lifestyles and emergence of pathogens.</title>
        <authorList>
            <person name="Haridas S."/>
            <person name="Albert R."/>
            <person name="Binder M."/>
            <person name="Bloem J."/>
            <person name="Labutti K."/>
            <person name="Salamov A."/>
            <person name="Andreopoulos B."/>
            <person name="Baker S."/>
            <person name="Barry K."/>
            <person name="Bills G."/>
            <person name="Bluhm B."/>
            <person name="Cannon C."/>
            <person name="Castanera R."/>
            <person name="Culley D."/>
            <person name="Daum C."/>
            <person name="Ezra D."/>
            <person name="Gonzalez J."/>
            <person name="Henrissat B."/>
            <person name="Kuo A."/>
            <person name="Liang C."/>
            <person name="Lipzen A."/>
            <person name="Lutzoni F."/>
            <person name="Magnuson J."/>
            <person name="Mondo S."/>
            <person name="Nolan M."/>
            <person name="Ohm R."/>
            <person name="Pangilinan J."/>
            <person name="Park H.-J."/>
            <person name="Ramirez L."/>
            <person name="Alfaro M."/>
            <person name="Sun H."/>
            <person name="Tritt A."/>
            <person name="Yoshinaga Y."/>
            <person name="Zwiers L.-H."/>
            <person name="Turgeon B."/>
            <person name="Goodwin S."/>
            <person name="Spatafora J."/>
            <person name="Crous P."/>
            <person name="Grigoriev I."/>
        </authorList>
    </citation>
    <scope>NUCLEOTIDE SEQUENCE</scope>
    <source>
        <strain evidence="6">CBS 262.69</strain>
    </source>
</reference>
<dbReference type="PANTHER" id="PTHR12283">
    <property type="entry name" value="GLUTAMINYL-PEPTIDE CYCLOTRANSFERASE"/>
    <property type="match status" value="1"/>
</dbReference>
<dbReference type="InterPro" id="IPR037457">
    <property type="entry name" value="M28_QC"/>
</dbReference>
<keyword evidence="7" id="KW-1185">Reference proteome</keyword>
<dbReference type="PANTHER" id="PTHR12283:SF6">
    <property type="entry name" value="GLUTAMINYL-PEPTIDE CYCLOTRANSFERASE-RELATED"/>
    <property type="match status" value="1"/>
</dbReference>
<feature type="signal peptide" evidence="3">
    <location>
        <begin position="1"/>
        <end position="16"/>
    </location>
</feature>
<dbReference type="Gene3D" id="3.40.630.10">
    <property type="entry name" value="Zn peptidases"/>
    <property type="match status" value="1"/>
</dbReference>
<keyword evidence="3" id="KW-0378">Hydrolase</keyword>
<dbReference type="Pfam" id="PF04389">
    <property type="entry name" value="Peptidase_M28"/>
    <property type="match status" value="2"/>
</dbReference>
<dbReference type="InterPro" id="IPR007484">
    <property type="entry name" value="Peptidase_M28"/>
</dbReference>
<dbReference type="CDD" id="cd03880">
    <property type="entry name" value="M28_QC_like"/>
    <property type="match status" value="1"/>
</dbReference>
<feature type="compositionally biased region" description="Basic and acidic residues" evidence="4">
    <location>
        <begin position="290"/>
        <end position="300"/>
    </location>
</feature>
<keyword evidence="3" id="KW-0732">Signal</keyword>
<dbReference type="Proteomes" id="UP000799640">
    <property type="component" value="Unassembled WGS sequence"/>
</dbReference>
<dbReference type="SUPFAM" id="SSF53187">
    <property type="entry name" value="Zn-dependent exopeptidases"/>
    <property type="match status" value="1"/>
</dbReference>
<keyword evidence="2" id="KW-0012">Acyltransferase</keyword>
<dbReference type="GO" id="GO:0016603">
    <property type="term" value="F:glutaminyl-peptide cyclotransferase activity"/>
    <property type="evidence" value="ECO:0007669"/>
    <property type="project" value="InterPro"/>
</dbReference>
<keyword evidence="3" id="KW-0862">Zinc</keyword>
<dbReference type="GO" id="GO:0008233">
    <property type="term" value="F:peptidase activity"/>
    <property type="evidence" value="ECO:0007669"/>
    <property type="project" value="UniProtKB-KW"/>
</dbReference>
<evidence type="ECO:0000256" key="1">
    <source>
        <dbReference type="ARBA" id="ARBA00022679"/>
    </source>
</evidence>
<evidence type="ECO:0000256" key="2">
    <source>
        <dbReference type="ARBA" id="ARBA00023315"/>
    </source>
</evidence>
<feature type="chain" id="PRO_5026377005" description="Peptide hydrolase" evidence="3">
    <location>
        <begin position="17"/>
        <end position="419"/>
    </location>
</feature>
<dbReference type="OrthoDB" id="3907302at2759"/>
<feature type="domain" description="Peptidase M28" evidence="5">
    <location>
        <begin position="305"/>
        <end position="365"/>
    </location>
</feature>
<dbReference type="GO" id="GO:0006508">
    <property type="term" value="P:proteolysis"/>
    <property type="evidence" value="ECO:0007669"/>
    <property type="project" value="UniProtKB-KW"/>
</dbReference>
<feature type="region of interest" description="Disordered" evidence="4">
    <location>
        <begin position="268"/>
        <end position="300"/>
    </location>
</feature>
<feature type="region of interest" description="Disordered" evidence="4">
    <location>
        <begin position="395"/>
        <end position="419"/>
    </location>
</feature>
<protein>
    <recommendedName>
        <fullName evidence="3">Peptide hydrolase</fullName>
        <ecNumber evidence="3">3.4.-.-</ecNumber>
    </recommendedName>
</protein>
<dbReference type="InterPro" id="IPR040234">
    <property type="entry name" value="QC/QCL"/>
</dbReference>
<keyword evidence="3" id="KW-0479">Metal-binding</keyword>
<evidence type="ECO:0000256" key="3">
    <source>
        <dbReference type="RuleBase" id="RU361240"/>
    </source>
</evidence>
<evidence type="ECO:0000313" key="6">
    <source>
        <dbReference type="EMBL" id="KAF2402712.1"/>
    </source>
</evidence>
<accession>A0A6G1I373</accession>
<sequence>MHIPTLLAALIPATAAYTKLSDSSLKSLPSPGSDFDIKTGALLSPLLTVRVPGTPGIAAVQAHFVTFFQTHLPSWKLSFQNSTQPTALGRPLPFVNIVATRDPPWAKQGDVGRLALVAHYDSKIDPPGFIGATDSAAPCAMILHAARSVDAALTRKWEAMKSAGQTGSLEGEKGVQIILLDGEEAFLNWSDEDSLYGARALAASWEQATNPAMSTFRTPLSEISLFLLLDLLGSRNPSVPSYFKTTHWAYQNMASAETRLRALKLFKSSPNHPSRKKAPAKNSKGGAPAREAREPKFLPEANKKDTATWLGGLIQDDHIPFMAKGVEVLHMIPDPFPTVWHRIDDDGAHLDGATVEDWALLVTAFAAEWLDLEGYLAAKPVMKREVGGEGEAEVVMGGTETDARPEPVEVQGRSELSNF</sequence>
<keyword evidence="3" id="KW-0645">Protease</keyword>
<gene>
    <name evidence="6" type="ORF">EJ06DRAFT_505671</name>
</gene>
<evidence type="ECO:0000259" key="5">
    <source>
        <dbReference type="Pfam" id="PF04389"/>
    </source>
</evidence>
<comment type="similarity">
    <text evidence="3">Belongs to the peptidase M28 family.</text>
</comment>
<feature type="domain" description="Peptidase M28" evidence="5">
    <location>
        <begin position="111"/>
        <end position="254"/>
    </location>
</feature>
<proteinExistence type="inferred from homology"/>
<dbReference type="GO" id="GO:0008270">
    <property type="term" value="F:zinc ion binding"/>
    <property type="evidence" value="ECO:0007669"/>
    <property type="project" value="TreeGrafter"/>
</dbReference>
<keyword evidence="1" id="KW-0808">Transferase</keyword>
<evidence type="ECO:0000256" key="4">
    <source>
        <dbReference type="SAM" id="MobiDB-lite"/>
    </source>
</evidence>
<dbReference type="EC" id="3.4.-.-" evidence="3"/>
<dbReference type="AlphaFoldDB" id="A0A6G1I373"/>